<dbReference type="AlphaFoldDB" id="A0A918H7U0"/>
<evidence type="ECO:0000313" key="2">
    <source>
        <dbReference type="Proteomes" id="UP000619486"/>
    </source>
</evidence>
<dbReference type="Gene3D" id="3.40.30.10">
    <property type="entry name" value="Glutaredoxin"/>
    <property type="match status" value="1"/>
</dbReference>
<dbReference type="Pfam" id="PF22234">
    <property type="entry name" value="Rv2466c-like"/>
    <property type="match status" value="1"/>
</dbReference>
<comment type="caution">
    <text evidence="1">The sequence shown here is derived from an EMBL/GenBank/DDBJ whole genome shotgun (WGS) entry which is preliminary data.</text>
</comment>
<dbReference type="RefSeq" id="WP_189203178.1">
    <property type="nucleotide sequence ID" value="NZ_BMQQ01000016.1"/>
</dbReference>
<protein>
    <submittedName>
        <fullName evidence="1">DSBA oxidoreductase</fullName>
    </submittedName>
</protein>
<proteinExistence type="predicted"/>
<reference evidence="1" key="2">
    <citation type="submission" date="2020-09" db="EMBL/GenBank/DDBJ databases">
        <authorList>
            <person name="Sun Q."/>
            <person name="Ohkuma M."/>
        </authorList>
    </citation>
    <scope>NUCLEOTIDE SEQUENCE</scope>
    <source>
        <strain evidence="1">JCM 3172</strain>
    </source>
</reference>
<dbReference type="InterPro" id="IPR053977">
    <property type="entry name" value="Rv2466c-like"/>
</dbReference>
<gene>
    <name evidence="1" type="ORF">GCM10014713_42880</name>
</gene>
<dbReference type="InterPro" id="IPR036249">
    <property type="entry name" value="Thioredoxin-like_sf"/>
</dbReference>
<organism evidence="1 2">
    <name type="scientific">Streptomyces purpureus</name>
    <dbReference type="NCBI Taxonomy" id="1951"/>
    <lineage>
        <taxon>Bacteria</taxon>
        <taxon>Bacillati</taxon>
        <taxon>Actinomycetota</taxon>
        <taxon>Actinomycetes</taxon>
        <taxon>Kitasatosporales</taxon>
        <taxon>Streptomycetaceae</taxon>
        <taxon>Streptomyces</taxon>
    </lineage>
</organism>
<keyword evidence="2" id="KW-1185">Reference proteome</keyword>
<name>A0A918H7U0_9ACTN</name>
<sequence>MSTTPPRSETTTADIWVDPRCPWAWITSRWMLEVEQVRPLETRFHIMSLSVLNEGREVPEKYRQGVIDGWACVRVCIAAQQRYGNEVLRPLYNAMGRLIHHEKAGLGHGMISAALAEAGLPADLIEAAEDSSWDGPLRAEHHDGMEPVGSEVGTPVIHVPGPGGKPLAFFGPVLTPAPRGEAAGTLWDGVLALASTDGFFELKRGRDRDPIFNCADRTDVGNHADSRGI</sequence>
<evidence type="ECO:0000313" key="1">
    <source>
        <dbReference type="EMBL" id="GGT44415.1"/>
    </source>
</evidence>
<dbReference type="Proteomes" id="UP000619486">
    <property type="component" value="Unassembled WGS sequence"/>
</dbReference>
<dbReference type="EMBL" id="BMQQ01000016">
    <property type="protein sequence ID" value="GGT44415.1"/>
    <property type="molecule type" value="Genomic_DNA"/>
</dbReference>
<reference evidence="1" key="1">
    <citation type="journal article" date="2014" name="Int. J. Syst. Evol. Microbiol.">
        <title>Complete genome sequence of Corynebacterium casei LMG S-19264T (=DSM 44701T), isolated from a smear-ripened cheese.</title>
        <authorList>
            <consortium name="US DOE Joint Genome Institute (JGI-PGF)"/>
            <person name="Walter F."/>
            <person name="Albersmeier A."/>
            <person name="Kalinowski J."/>
            <person name="Ruckert C."/>
        </authorList>
    </citation>
    <scope>NUCLEOTIDE SEQUENCE</scope>
    <source>
        <strain evidence="1">JCM 3172</strain>
    </source>
</reference>
<accession>A0A918H7U0</accession>
<dbReference type="SUPFAM" id="SSF52833">
    <property type="entry name" value="Thioredoxin-like"/>
    <property type="match status" value="1"/>
</dbReference>